<comment type="subcellular location">
    <subcellularLocation>
        <location evidence="1">Cell envelope</location>
    </subcellularLocation>
</comment>
<comment type="caution">
    <text evidence="7">The sequence shown here is derived from an EMBL/GenBank/DDBJ whole genome shotgun (WGS) entry which is preliminary data.</text>
</comment>
<evidence type="ECO:0000313" key="8">
    <source>
        <dbReference type="Proteomes" id="UP000241201"/>
    </source>
</evidence>
<evidence type="ECO:0000256" key="5">
    <source>
        <dbReference type="SAM" id="SignalP"/>
    </source>
</evidence>
<dbReference type="CDD" id="cd06920">
    <property type="entry name" value="NEAT"/>
    <property type="match status" value="2"/>
</dbReference>
<feature type="signal peptide" evidence="5">
    <location>
        <begin position="1"/>
        <end position="26"/>
    </location>
</feature>
<gene>
    <name evidence="7" type="ORF">C7U55_04035</name>
</gene>
<sequence>MKKLLKITLALMMALGLQLTSLNAVNALNSDLSKVGTYQIPIKSLTSSASMPVVKKAFANAFGDTLEVTVDKDGKMQAVATLQNMIINMGSEYYANVLTISNGITLSTKVEKSTQGMNGPTVETEVPEKISFELMQLDENNSTVLPITVDFMNALMGNGKDYPTNVSLTLDLENAKVLQKEYTLEDGTYDVPVDVLKENSDDQSMAAKAIDSAQLTVKNNEVVVTLKLKEMTIYGQTASVDKMEYQLKDGTYKEVTVIEEENGHPTKVQFRLDENKELINVNFYYGGSSRASTARLQLKLDGLTKVDPTPETPKNDNDDIKEENKKEEEVTTRFSKDGTYEVNVALWNATSDKESMAADALNNKAKIIVKDGKATMYISTKEMTFGTIKASLQEFYIGNSSSDYKNHSATIIEKDAQGNPTLWSFVLPHENEYIDVMMNPHVAMMGNMDLGARIKVDYTTLTYVSTQTELETNTGNNQKENNSVENTNSKDQTTTNNQTNENKVVKTGDQTAINIMAMLLIISSVMTGVILRKKHEA</sequence>
<feature type="region of interest" description="Disordered" evidence="3">
    <location>
        <begin position="469"/>
        <end position="503"/>
    </location>
</feature>
<name>A0A2T3G1A2_9FIRM</name>
<feature type="chain" id="PRO_5038974486" description="NEAT domain-containing protein" evidence="5">
    <location>
        <begin position="27"/>
        <end position="537"/>
    </location>
</feature>
<dbReference type="Proteomes" id="UP000241201">
    <property type="component" value="Unassembled WGS sequence"/>
</dbReference>
<feature type="region of interest" description="Disordered" evidence="3">
    <location>
        <begin position="304"/>
        <end position="328"/>
    </location>
</feature>
<feature type="compositionally biased region" description="Basic and acidic residues" evidence="3">
    <location>
        <begin position="313"/>
        <end position="328"/>
    </location>
</feature>
<keyword evidence="4" id="KW-0472">Membrane</keyword>
<proteinExistence type="predicted"/>
<dbReference type="RefSeq" id="WP_106987455.1">
    <property type="nucleotide sequence ID" value="NZ_JADPLM010000004.1"/>
</dbReference>
<evidence type="ECO:0000256" key="2">
    <source>
        <dbReference type="ARBA" id="ARBA00022729"/>
    </source>
</evidence>
<dbReference type="EMBL" id="PYLP01000003">
    <property type="protein sequence ID" value="PST41319.1"/>
    <property type="molecule type" value="Genomic_DNA"/>
</dbReference>
<keyword evidence="8" id="KW-1185">Reference proteome</keyword>
<dbReference type="SMART" id="SM00725">
    <property type="entry name" value="NEAT"/>
    <property type="match status" value="2"/>
</dbReference>
<keyword evidence="2 5" id="KW-0732">Signal</keyword>
<dbReference type="InterPro" id="IPR037250">
    <property type="entry name" value="NEAT_dom_sf"/>
</dbReference>
<feature type="domain" description="NEAT" evidence="6">
    <location>
        <begin position="335"/>
        <end position="474"/>
    </location>
</feature>
<feature type="domain" description="NEAT" evidence="6">
    <location>
        <begin position="184"/>
        <end position="316"/>
    </location>
</feature>
<dbReference type="PROSITE" id="PS50978">
    <property type="entry name" value="NEAT"/>
    <property type="match status" value="2"/>
</dbReference>
<dbReference type="Pfam" id="PF05031">
    <property type="entry name" value="NEAT"/>
    <property type="match status" value="2"/>
</dbReference>
<dbReference type="InterPro" id="IPR006635">
    <property type="entry name" value="NEAT_dom"/>
</dbReference>
<evidence type="ECO:0000256" key="1">
    <source>
        <dbReference type="ARBA" id="ARBA00004196"/>
    </source>
</evidence>
<evidence type="ECO:0000256" key="4">
    <source>
        <dbReference type="SAM" id="Phobius"/>
    </source>
</evidence>
<dbReference type="AlphaFoldDB" id="A0A2T3G1A2"/>
<dbReference type="Gene3D" id="2.60.40.1850">
    <property type="match status" value="2"/>
</dbReference>
<dbReference type="GO" id="GO:0030313">
    <property type="term" value="C:cell envelope"/>
    <property type="evidence" value="ECO:0007669"/>
    <property type="project" value="UniProtKB-SubCell"/>
</dbReference>
<feature type="transmembrane region" description="Helical" evidence="4">
    <location>
        <begin position="512"/>
        <end position="531"/>
    </location>
</feature>
<organism evidence="7 8">
    <name type="scientific">Faecalibacillus faecis</name>
    <dbReference type="NCBI Taxonomy" id="1982628"/>
    <lineage>
        <taxon>Bacteria</taxon>
        <taxon>Bacillati</taxon>
        <taxon>Bacillota</taxon>
        <taxon>Erysipelotrichia</taxon>
        <taxon>Erysipelotrichales</taxon>
        <taxon>Coprobacillaceae</taxon>
        <taxon>Faecalibacillus</taxon>
    </lineage>
</organism>
<dbReference type="SUPFAM" id="SSF158911">
    <property type="entry name" value="NEAT domain-like"/>
    <property type="match status" value="2"/>
</dbReference>
<feature type="compositionally biased region" description="Low complexity" evidence="3">
    <location>
        <begin position="486"/>
        <end position="503"/>
    </location>
</feature>
<evidence type="ECO:0000259" key="6">
    <source>
        <dbReference type="PROSITE" id="PS50978"/>
    </source>
</evidence>
<evidence type="ECO:0000313" key="7">
    <source>
        <dbReference type="EMBL" id="PST41319.1"/>
    </source>
</evidence>
<protein>
    <recommendedName>
        <fullName evidence="6">NEAT domain-containing protein</fullName>
    </recommendedName>
</protein>
<feature type="compositionally biased region" description="Polar residues" evidence="3">
    <location>
        <begin position="469"/>
        <end position="485"/>
    </location>
</feature>
<accession>A0A2T3G1A2</accession>
<evidence type="ECO:0000256" key="3">
    <source>
        <dbReference type="SAM" id="MobiDB-lite"/>
    </source>
</evidence>
<dbReference type="GeneID" id="77470272"/>
<keyword evidence="4" id="KW-1133">Transmembrane helix</keyword>
<reference evidence="8" key="1">
    <citation type="submission" date="2018-03" db="EMBL/GenBank/DDBJ databases">
        <title>Lachnoclostridium SNUG30370 gen.nov., sp.nov., isolated from human faeces.</title>
        <authorList>
            <person name="Seo B."/>
            <person name="Jeon K."/>
            <person name="Ko G."/>
        </authorList>
    </citation>
    <scope>NUCLEOTIDE SEQUENCE [LARGE SCALE GENOMIC DNA]</scope>
    <source>
        <strain evidence="8">SNUG30370</strain>
    </source>
</reference>
<keyword evidence="4" id="KW-0812">Transmembrane</keyword>